<organism evidence="3 4">
    <name type="scientific">Virgisporangium ochraceum</name>
    <dbReference type="NCBI Taxonomy" id="65505"/>
    <lineage>
        <taxon>Bacteria</taxon>
        <taxon>Bacillati</taxon>
        <taxon>Actinomycetota</taxon>
        <taxon>Actinomycetes</taxon>
        <taxon>Micromonosporales</taxon>
        <taxon>Micromonosporaceae</taxon>
        <taxon>Virgisporangium</taxon>
    </lineage>
</organism>
<dbReference type="AlphaFoldDB" id="A0A8J4A0P9"/>
<dbReference type="Gene3D" id="3.40.50.720">
    <property type="entry name" value="NAD(P)-binding Rossmann-like Domain"/>
    <property type="match status" value="1"/>
</dbReference>
<feature type="compositionally biased region" description="Basic and acidic residues" evidence="1">
    <location>
        <begin position="282"/>
        <end position="300"/>
    </location>
</feature>
<gene>
    <name evidence="3" type="ORF">Voc01_058870</name>
</gene>
<sequence>MIALTGASGRLGRLVTRMLLERVDAAGVVALSRTPQALAGIGVATREVDFDRPHTLPRALDGVDRLLLISTNVLGRRVRQHDVAVRAAAAAGVGHVLYTSIARAADDDNPASVAADHRATEGALAASGVPYTVLRNSPYTQLVLMGIETMLATGTLLDNNGDGATAYVTREDCAAVAAEVLARGGHRGEVLEVTGPQAHTQFDIAALISAFSGVPVRYQPISDEATVADLVAAGMGEPEAREFATIGKAVRHGYTSLVTDVVERVTGRPATSVAEFLESRLPGRAERWSPGKRPTAERRAFQAARTRPGSRRQRPRDAR</sequence>
<dbReference type="SUPFAM" id="SSF51735">
    <property type="entry name" value="NAD(P)-binding Rossmann-fold domains"/>
    <property type="match status" value="1"/>
</dbReference>
<evidence type="ECO:0000256" key="1">
    <source>
        <dbReference type="SAM" id="MobiDB-lite"/>
    </source>
</evidence>
<dbReference type="PANTHER" id="PTHR47129">
    <property type="entry name" value="QUINONE OXIDOREDUCTASE 2"/>
    <property type="match status" value="1"/>
</dbReference>
<dbReference type="InterPro" id="IPR036291">
    <property type="entry name" value="NAD(P)-bd_dom_sf"/>
</dbReference>
<dbReference type="InterPro" id="IPR016040">
    <property type="entry name" value="NAD(P)-bd_dom"/>
</dbReference>
<comment type="caution">
    <text evidence="3">The sequence shown here is derived from an EMBL/GenBank/DDBJ whole genome shotgun (WGS) entry which is preliminary data.</text>
</comment>
<dbReference type="Proteomes" id="UP000635606">
    <property type="component" value="Unassembled WGS sequence"/>
</dbReference>
<reference evidence="3" key="1">
    <citation type="submission" date="2021-01" db="EMBL/GenBank/DDBJ databases">
        <title>Whole genome shotgun sequence of Virgisporangium ochraceum NBRC 16418.</title>
        <authorList>
            <person name="Komaki H."/>
            <person name="Tamura T."/>
        </authorList>
    </citation>
    <scope>NUCLEOTIDE SEQUENCE</scope>
    <source>
        <strain evidence="3">NBRC 16418</strain>
    </source>
</reference>
<evidence type="ECO:0000313" key="4">
    <source>
        <dbReference type="Proteomes" id="UP000635606"/>
    </source>
</evidence>
<keyword evidence="4" id="KW-1185">Reference proteome</keyword>
<dbReference type="Gene3D" id="3.90.25.10">
    <property type="entry name" value="UDP-galactose 4-epimerase, domain 1"/>
    <property type="match status" value="1"/>
</dbReference>
<evidence type="ECO:0000259" key="2">
    <source>
        <dbReference type="Pfam" id="PF13460"/>
    </source>
</evidence>
<protein>
    <submittedName>
        <fullName evidence="3">NAD(P)-dependent oxidoreductase</fullName>
    </submittedName>
</protein>
<feature type="compositionally biased region" description="Basic residues" evidence="1">
    <location>
        <begin position="308"/>
        <end position="319"/>
    </location>
</feature>
<feature type="domain" description="NAD(P)-binding" evidence="2">
    <location>
        <begin position="6"/>
        <end position="182"/>
    </location>
</feature>
<accession>A0A8J4A0P9</accession>
<evidence type="ECO:0000313" key="3">
    <source>
        <dbReference type="EMBL" id="GIJ70970.1"/>
    </source>
</evidence>
<dbReference type="Pfam" id="PF13460">
    <property type="entry name" value="NAD_binding_10"/>
    <property type="match status" value="1"/>
</dbReference>
<dbReference type="InterPro" id="IPR052718">
    <property type="entry name" value="NmrA-type_oxidoreductase"/>
</dbReference>
<name>A0A8J4A0P9_9ACTN</name>
<dbReference type="PANTHER" id="PTHR47129:SF1">
    <property type="entry name" value="NMRA-LIKE DOMAIN-CONTAINING PROTEIN"/>
    <property type="match status" value="1"/>
</dbReference>
<proteinExistence type="predicted"/>
<dbReference type="EMBL" id="BOPH01000084">
    <property type="protein sequence ID" value="GIJ70970.1"/>
    <property type="molecule type" value="Genomic_DNA"/>
</dbReference>
<feature type="region of interest" description="Disordered" evidence="1">
    <location>
        <begin position="282"/>
        <end position="319"/>
    </location>
</feature>
<dbReference type="RefSeq" id="WP_203930864.1">
    <property type="nucleotide sequence ID" value="NZ_BOPH01000084.1"/>
</dbReference>